<evidence type="ECO:0000313" key="3">
    <source>
        <dbReference type="EMBL" id="KAG2609365.1"/>
    </source>
</evidence>
<evidence type="ECO:0000256" key="1">
    <source>
        <dbReference type="SAM" id="MobiDB-lite"/>
    </source>
</evidence>
<protein>
    <recommendedName>
        <fullName evidence="2">DUF1995 domain-containing protein</fullName>
    </recommendedName>
</protein>
<dbReference type="InterPro" id="IPR018962">
    <property type="entry name" value="DUF1995"/>
</dbReference>
<feature type="domain" description="DUF1995" evidence="2">
    <location>
        <begin position="91"/>
        <end position="278"/>
    </location>
</feature>
<dbReference type="PANTHER" id="PTHR35509">
    <property type="entry name" value="DOMAIN PROTEIN, PUTATIVE (DUF1995)-RELATED"/>
    <property type="match status" value="1"/>
</dbReference>
<feature type="region of interest" description="Disordered" evidence="1">
    <location>
        <begin position="1"/>
        <end position="21"/>
    </location>
</feature>
<evidence type="ECO:0000259" key="2">
    <source>
        <dbReference type="Pfam" id="PF09353"/>
    </source>
</evidence>
<comment type="caution">
    <text evidence="3">The sequence shown here is derived from an EMBL/GenBank/DDBJ whole genome shotgun (WGS) entry which is preliminary data.</text>
</comment>
<dbReference type="Proteomes" id="UP000823388">
    <property type="component" value="Chromosome 4K"/>
</dbReference>
<dbReference type="AlphaFoldDB" id="A0A8T0TJR8"/>
<keyword evidence="4" id="KW-1185">Reference proteome</keyword>
<reference evidence="3" key="1">
    <citation type="submission" date="2020-05" db="EMBL/GenBank/DDBJ databases">
        <title>WGS assembly of Panicum virgatum.</title>
        <authorList>
            <person name="Lovell J.T."/>
            <person name="Jenkins J."/>
            <person name="Shu S."/>
            <person name="Juenger T.E."/>
            <person name="Schmutz J."/>
        </authorList>
    </citation>
    <scope>NUCLEOTIDE SEQUENCE</scope>
    <source>
        <strain evidence="3">AP13</strain>
    </source>
</reference>
<organism evidence="3 4">
    <name type="scientific">Panicum virgatum</name>
    <name type="common">Blackwell switchgrass</name>
    <dbReference type="NCBI Taxonomy" id="38727"/>
    <lineage>
        <taxon>Eukaryota</taxon>
        <taxon>Viridiplantae</taxon>
        <taxon>Streptophyta</taxon>
        <taxon>Embryophyta</taxon>
        <taxon>Tracheophyta</taxon>
        <taxon>Spermatophyta</taxon>
        <taxon>Magnoliopsida</taxon>
        <taxon>Liliopsida</taxon>
        <taxon>Poales</taxon>
        <taxon>Poaceae</taxon>
        <taxon>PACMAD clade</taxon>
        <taxon>Panicoideae</taxon>
        <taxon>Panicodae</taxon>
        <taxon>Paniceae</taxon>
        <taxon>Panicinae</taxon>
        <taxon>Panicum</taxon>
        <taxon>Panicum sect. Hiantes</taxon>
    </lineage>
</organism>
<gene>
    <name evidence="3" type="ORF">PVAP13_4KG034900</name>
</gene>
<dbReference type="PANTHER" id="PTHR35509:SF1">
    <property type="entry name" value="DOMAIN PROTEIN, PUTATIVE (DUF1995)-RELATED"/>
    <property type="match status" value="1"/>
</dbReference>
<evidence type="ECO:0000313" key="4">
    <source>
        <dbReference type="Proteomes" id="UP000823388"/>
    </source>
</evidence>
<accession>A0A8T0TJR8</accession>
<sequence length="284" mass="31242">MATTAPLLSPQRGRAAHLPRRLPAPPLACPLHATARLRSLLSLRRALLPCGAKFGKFDASDAPAEAEEEESAADGAVAQAQLAEEDDSCLPSDLEGAIRQSGKASADFVNSGGMRAIAELLIPQLEFLNEEGAQEELWALSKIFLDTLVQETGQKVTAIFPDAGAAALLKYQWTDAQFKCASLSDRKPVGPEDEIRPLIMWNPRLVSGDVGVGFNVRNLRRNFLSTFTTVYSMRPLPTGAVFRCFPGKWKVFYDDPSRPNRYLLARELTSRPDATDIEDIWRCR</sequence>
<proteinExistence type="predicted"/>
<dbReference type="InterPro" id="IPR053021">
    <property type="entry name" value="Chloroplast_ADK"/>
</dbReference>
<dbReference type="EMBL" id="CM029043">
    <property type="protein sequence ID" value="KAG2609365.1"/>
    <property type="molecule type" value="Genomic_DNA"/>
</dbReference>
<dbReference type="Pfam" id="PF09353">
    <property type="entry name" value="DUF1995"/>
    <property type="match status" value="1"/>
</dbReference>
<name>A0A8T0TJR8_PANVG</name>